<sequence>MIVKRDVLNKLLLLKVLELTNKVPSGLVLQKMVFDLERNLRIKKGVTFNYEFVRSLSYPYSRELQYDLDFLLSQGLVIKRGSLYSLGEKGRAAVIKAKPIYMQLGIDTSFENMIKQFNKIPFSSIYESESSTIKSKNVGEVIEPEWY</sequence>
<dbReference type="EMBL" id="CP021434">
    <property type="protein sequence ID" value="ARU61679.1"/>
    <property type="molecule type" value="Genomic_DNA"/>
</dbReference>
<reference evidence="2" key="1">
    <citation type="submission" date="2017-05" db="EMBL/GenBank/DDBJ databases">
        <authorList>
            <person name="Sung H."/>
        </authorList>
    </citation>
    <scope>NUCLEOTIDE SEQUENCE [LARGE SCALE GENOMIC DNA]</scope>
    <source>
        <strain evidence="2">AR23208</strain>
    </source>
</reference>
<dbReference type="RefSeq" id="WP_087457052.1">
    <property type="nucleotide sequence ID" value="NZ_CP021434.1"/>
</dbReference>
<dbReference type="Proteomes" id="UP000195437">
    <property type="component" value="Chromosome"/>
</dbReference>
<name>A0A1Y0INQ0_9BACL</name>
<accession>A0A1Y0INQ0</accession>
<proteinExistence type="predicted"/>
<dbReference type="KEGG" id="tum:CBW65_12105"/>
<evidence type="ECO:0000313" key="2">
    <source>
        <dbReference type="Proteomes" id="UP000195437"/>
    </source>
</evidence>
<gene>
    <name evidence="1" type="ORF">CBW65_12105</name>
</gene>
<evidence type="ECO:0000313" key="1">
    <source>
        <dbReference type="EMBL" id="ARU61679.1"/>
    </source>
</evidence>
<organism evidence="1 2">
    <name type="scientific">Tumebacillus avium</name>
    <dbReference type="NCBI Taxonomy" id="1903704"/>
    <lineage>
        <taxon>Bacteria</taxon>
        <taxon>Bacillati</taxon>
        <taxon>Bacillota</taxon>
        <taxon>Bacilli</taxon>
        <taxon>Bacillales</taxon>
        <taxon>Alicyclobacillaceae</taxon>
        <taxon>Tumebacillus</taxon>
    </lineage>
</organism>
<protein>
    <submittedName>
        <fullName evidence="1">Uncharacterized protein</fullName>
    </submittedName>
</protein>
<keyword evidence="2" id="KW-1185">Reference proteome</keyword>
<dbReference type="AlphaFoldDB" id="A0A1Y0INQ0"/>